<keyword evidence="4" id="KW-1185">Reference proteome</keyword>
<gene>
    <name evidence="3" type="ORF">ACFFF6_15270</name>
</gene>
<protein>
    <submittedName>
        <fullName evidence="3">Flavin reductase family protein</fullName>
        <ecNumber evidence="3">1.-.-.-</ecNumber>
    </submittedName>
</protein>
<dbReference type="PANTHER" id="PTHR30466:SF1">
    <property type="entry name" value="FMN REDUCTASE (NADH) RUTF"/>
    <property type="match status" value="1"/>
</dbReference>
<feature type="domain" description="Flavin reductase like" evidence="2">
    <location>
        <begin position="17"/>
        <end position="163"/>
    </location>
</feature>
<dbReference type="Gene3D" id="2.30.110.10">
    <property type="entry name" value="Electron Transport, Fmn-binding Protein, Chain A"/>
    <property type="match status" value="1"/>
</dbReference>
<dbReference type="InterPro" id="IPR012349">
    <property type="entry name" value="Split_barrel_FMN-bd"/>
</dbReference>
<evidence type="ECO:0000313" key="3">
    <source>
        <dbReference type="EMBL" id="MFC0675324.1"/>
    </source>
</evidence>
<dbReference type="PANTHER" id="PTHR30466">
    <property type="entry name" value="FLAVIN REDUCTASE"/>
    <property type="match status" value="1"/>
</dbReference>
<dbReference type="GO" id="GO:0016491">
    <property type="term" value="F:oxidoreductase activity"/>
    <property type="evidence" value="ECO:0007669"/>
    <property type="project" value="UniProtKB-KW"/>
</dbReference>
<evidence type="ECO:0000313" key="4">
    <source>
        <dbReference type="Proteomes" id="UP001589793"/>
    </source>
</evidence>
<evidence type="ECO:0000256" key="1">
    <source>
        <dbReference type="ARBA" id="ARBA00023002"/>
    </source>
</evidence>
<dbReference type="EMBL" id="JBHLSV010000022">
    <property type="protein sequence ID" value="MFC0675324.1"/>
    <property type="molecule type" value="Genomic_DNA"/>
</dbReference>
<name>A0ABV6RFI0_9MICO</name>
<comment type="caution">
    <text evidence="3">The sequence shown here is derived from an EMBL/GenBank/DDBJ whole genome shotgun (WGS) entry which is preliminary data.</text>
</comment>
<proteinExistence type="predicted"/>
<dbReference type="InterPro" id="IPR002563">
    <property type="entry name" value="Flavin_Rdtase-like_dom"/>
</dbReference>
<dbReference type="RefSeq" id="WP_376982259.1">
    <property type="nucleotide sequence ID" value="NZ_JBHLSV010000022.1"/>
</dbReference>
<dbReference type="Pfam" id="PF01613">
    <property type="entry name" value="Flavin_Reduct"/>
    <property type="match status" value="1"/>
</dbReference>
<dbReference type="InterPro" id="IPR050268">
    <property type="entry name" value="NADH-dep_flavin_reductase"/>
</dbReference>
<accession>A0ABV6RFI0</accession>
<dbReference type="SMART" id="SM00903">
    <property type="entry name" value="Flavin_Reduct"/>
    <property type="match status" value="1"/>
</dbReference>
<evidence type="ECO:0000259" key="2">
    <source>
        <dbReference type="SMART" id="SM00903"/>
    </source>
</evidence>
<dbReference type="EC" id="1.-.-.-" evidence="3"/>
<dbReference type="SUPFAM" id="SSF50475">
    <property type="entry name" value="FMN-binding split barrel"/>
    <property type="match status" value="1"/>
</dbReference>
<keyword evidence="1 3" id="KW-0560">Oxidoreductase</keyword>
<reference evidence="3 4" key="1">
    <citation type="submission" date="2024-09" db="EMBL/GenBank/DDBJ databases">
        <authorList>
            <person name="Sun Q."/>
            <person name="Mori K."/>
        </authorList>
    </citation>
    <scope>NUCLEOTIDE SEQUENCE [LARGE SCALE GENOMIC DNA]</scope>
    <source>
        <strain evidence="3 4">CICC 10874</strain>
    </source>
</reference>
<sequence length="165" mass="17347">MPAPLPPVDVEEYRRLSDLVTAGLAVVTTRSGRHDVAATVDSYLDVSYDPPTMLVALYAGSRIGEAVEDAGHFCLSVLSGDQHALADRLGTPGAPILGMLEGVDVERTADGDAAIRGALAHFAVRVEHRYVAATHLLHVGPVVEMAQGAGGDPAIRFAAQARELR</sequence>
<organism evidence="3 4">
    <name type="scientific">Brachybacterium hainanense</name>
    <dbReference type="NCBI Taxonomy" id="1541174"/>
    <lineage>
        <taxon>Bacteria</taxon>
        <taxon>Bacillati</taxon>
        <taxon>Actinomycetota</taxon>
        <taxon>Actinomycetes</taxon>
        <taxon>Micrococcales</taxon>
        <taxon>Dermabacteraceae</taxon>
        <taxon>Brachybacterium</taxon>
    </lineage>
</organism>
<dbReference type="Proteomes" id="UP001589793">
    <property type="component" value="Unassembled WGS sequence"/>
</dbReference>